<dbReference type="RefSeq" id="WP_075864748.1">
    <property type="nucleotide sequence ID" value="NZ_BDJL01000008.1"/>
</dbReference>
<dbReference type="STRING" id="661089.ciss_04800"/>
<keyword evidence="4 7" id="KW-0408">Iron</keyword>
<evidence type="ECO:0000259" key="9">
    <source>
        <dbReference type="Pfam" id="PF26540"/>
    </source>
</evidence>
<evidence type="ECO:0000313" key="11">
    <source>
        <dbReference type="Proteomes" id="UP000187338"/>
    </source>
</evidence>
<dbReference type="Gene3D" id="3.20.20.20">
    <property type="entry name" value="Dihydropteroate synthase-like"/>
    <property type="match status" value="1"/>
</dbReference>
<dbReference type="Pfam" id="PF26540">
    <property type="entry name" value="GcpE_C"/>
    <property type="match status" value="1"/>
</dbReference>
<dbReference type="OrthoDB" id="9803214at2"/>
<organism evidence="10 11">
    <name type="scientific">Carboxydothermus islandicus</name>
    <dbReference type="NCBI Taxonomy" id="661089"/>
    <lineage>
        <taxon>Bacteria</taxon>
        <taxon>Bacillati</taxon>
        <taxon>Bacillota</taxon>
        <taxon>Clostridia</taxon>
        <taxon>Thermoanaerobacterales</taxon>
        <taxon>Thermoanaerobacteraceae</taxon>
        <taxon>Carboxydothermus</taxon>
    </lineage>
</organism>
<dbReference type="NCBIfam" id="TIGR00612">
    <property type="entry name" value="ispG_gcpE"/>
    <property type="match status" value="1"/>
</dbReference>
<feature type="domain" description="IspG TIM-barrel" evidence="8">
    <location>
        <begin position="8"/>
        <end position="247"/>
    </location>
</feature>
<evidence type="ECO:0000256" key="7">
    <source>
        <dbReference type="HAMAP-Rule" id="MF_00159"/>
    </source>
</evidence>
<feature type="domain" description="IspG C-terminal" evidence="9">
    <location>
        <begin position="262"/>
        <end position="350"/>
    </location>
</feature>
<keyword evidence="2 7" id="KW-0479">Metal-binding</keyword>
<dbReference type="GO" id="GO:0016114">
    <property type="term" value="P:terpenoid biosynthetic process"/>
    <property type="evidence" value="ECO:0007669"/>
    <property type="project" value="InterPro"/>
</dbReference>
<keyword evidence="3 7" id="KW-0560">Oxidoreductase</keyword>
<gene>
    <name evidence="7" type="primary">ispG</name>
    <name evidence="10" type="ORF">ciss_04800</name>
</gene>
<dbReference type="UniPathway" id="UPA00056">
    <property type="reaction ID" value="UER00096"/>
</dbReference>
<dbReference type="HAMAP" id="MF_00159">
    <property type="entry name" value="IspG"/>
    <property type="match status" value="1"/>
</dbReference>
<dbReference type="Proteomes" id="UP000187338">
    <property type="component" value="Unassembled WGS sequence"/>
</dbReference>
<keyword evidence="1 7" id="KW-0004">4Fe-4S</keyword>
<dbReference type="FunFam" id="3.30.413.10:FF:000005">
    <property type="entry name" value="4-hydroxy-3-methylbut-2-en-1-yl diphosphate synthase (flavodoxin)"/>
    <property type="match status" value="1"/>
</dbReference>
<dbReference type="Pfam" id="PF04551">
    <property type="entry name" value="GcpE"/>
    <property type="match status" value="1"/>
</dbReference>
<feature type="binding site" evidence="7">
    <location>
        <position position="308"/>
    </location>
    <ligand>
        <name>[4Fe-4S] cluster</name>
        <dbReference type="ChEBI" id="CHEBI:49883"/>
    </ligand>
</feature>
<dbReference type="SUPFAM" id="SSF51717">
    <property type="entry name" value="Dihydropteroate synthetase-like"/>
    <property type="match status" value="1"/>
</dbReference>
<dbReference type="PANTHER" id="PTHR30454:SF0">
    <property type="entry name" value="4-HYDROXY-3-METHYLBUT-2-EN-1-YL DIPHOSPHATE SYNTHASE (FERREDOXIN), CHLOROPLASTIC"/>
    <property type="match status" value="1"/>
</dbReference>
<dbReference type="GO" id="GO:0019288">
    <property type="term" value="P:isopentenyl diphosphate biosynthetic process, methylerythritol 4-phosphate pathway"/>
    <property type="evidence" value="ECO:0007669"/>
    <property type="project" value="UniProtKB-UniRule"/>
</dbReference>
<dbReference type="GO" id="GO:0141197">
    <property type="term" value="F:4-hydroxy-3-methylbut-2-enyl-diphosphate synthase activity (flavodoxin)"/>
    <property type="evidence" value="ECO:0007669"/>
    <property type="project" value="UniProtKB-EC"/>
</dbReference>
<accession>A0A1L8D087</accession>
<comment type="caution">
    <text evidence="10">The sequence shown here is derived from an EMBL/GenBank/DDBJ whole genome shotgun (WGS) entry which is preliminary data.</text>
</comment>
<comment type="catalytic activity">
    <reaction evidence="7">
        <text>(2E)-4-hydroxy-3-methylbut-2-enyl diphosphate + oxidized [flavodoxin] + H2O + 2 H(+) = 2-C-methyl-D-erythritol 2,4-cyclic diphosphate + reduced [flavodoxin]</text>
        <dbReference type="Rhea" id="RHEA:43604"/>
        <dbReference type="Rhea" id="RHEA-COMP:10622"/>
        <dbReference type="Rhea" id="RHEA-COMP:10623"/>
        <dbReference type="ChEBI" id="CHEBI:15377"/>
        <dbReference type="ChEBI" id="CHEBI:15378"/>
        <dbReference type="ChEBI" id="CHEBI:57618"/>
        <dbReference type="ChEBI" id="CHEBI:58210"/>
        <dbReference type="ChEBI" id="CHEBI:58483"/>
        <dbReference type="ChEBI" id="CHEBI:128753"/>
        <dbReference type="EC" id="1.17.7.3"/>
    </reaction>
</comment>
<dbReference type="PANTHER" id="PTHR30454">
    <property type="entry name" value="4-HYDROXY-3-METHYLBUT-2-EN-1-YL DIPHOSPHATE SYNTHASE"/>
    <property type="match status" value="1"/>
</dbReference>
<evidence type="ECO:0000256" key="3">
    <source>
        <dbReference type="ARBA" id="ARBA00023002"/>
    </source>
</evidence>
<dbReference type="GO" id="GO:0051539">
    <property type="term" value="F:4 iron, 4 sulfur cluster binding"/>
    <property type="evidence" value="ECO:0007669"/>
    <property type="project" value="UniProtKB-UniRule"/>
</dbReference>
<comment type="pathway">
    <text evidence="7">Isoprenoid biosynthesis; isopentenyl diphosphate biosynthesis via DXP pathway; isopentenyl diphosphate from 1-deoxy-D-xylulose 5-phosphate: step 5/6.</text>
</comment>
<keyword evidence="6 7" id="KW-0414">Isoprene biosynthesis</keyword>
<evidence type="ECO:0000313" key="10">
    <source>
        <dbReference type="EMBL" id="GAV24547.1"/>
    </source>
</evidence>
<evidence type="ECO:0000256" key="2">
    <source>
        <dbReference type="ARBA" id="ARBA00022723"/>
    </source>
</evidence>
<feature type="binding site" evidence="7">
    <location>
        <position position="266"/>
    </location>
    <ligand>
        <name>[4Fe-4S] cluster</name>
        <dbReference type="ChEBI" id="CHEBI:49883"/>
    </ligand>
</feature>
<reference evidence="11" key="1">
    <citation type="submission" date="2016-12" db="EMBL/GenBank/DDBJ databases">
        <title>Draft Genome Sequences od Carboxydothermus pertinax and islandicus, Hydrogenogenic Carboxydotrophic Bacteria.</title>
        <authorList>
            <person name="Fukuyama Y."/>
            <person name="Ohmae K."/>
            <person name="Yoneda Y."/>
            <person name="Yoshida T."/>
            <person name="Sako Y."/>
        </authorList>
    </citation>
    <scope>NUCLEOTIDE SEQUENCE [LARGE SCALE GENOMIC DNA]</scope>
    <source>
        <strain evidence="11">SET</strain>
    </source>
</reference>
<dbReference type="GO" id="GO:0005506">
    <property type="term" value="F:iron ion binding"/>
    <property type="evidence" value="ECO:0007669"/>
    <property type="project" value="InterPro"/>
</dbReference>
<evidence type="ECO:0000256" key="4">
    <source>
        <dbReference type="ARBA" id="ARBA00023004"/>
    </source>
</evidence>
<comment type="similarity">
    <text evidence="7">Belongs to the IspG family.</text>
</comment>
<feature type="binding site" evidence="7">
    <location>
        <position position="301"/>
    </location>
    <ligand>
        <name>[4Fe-4S] cluster</name>
        <dbReference type="ChEBI" id="CHEBI:49883"/>
    </ligand>
</feature>
<dbReference type="InterPro" id="IPR004588">
    <property type="entry name" value="IspG_bac-typ"/>
</dbReference>
<dbReference type="Gene3D" id="3.30.413.10">
    <property type="entry name" value="Sulfite Reductase Hemoprotein, domain 1"/>
    <property type="match status" value="1"/>
</dbReference>
<keyword evidence="5 7" id="KW-0411">Iron-sulfur</keyword>
<evidence type="ECO:0000256" key="1">
    <source>
        <dbReference type="ARBA" id="ARBA00022485"/>
    </source>
</evidence>
<feature type="binding site" evidence="7">
    <location>
        <position position="269"/>
    </location>
    <ligand>
        <name>[4Fe-4S] cluster</name>
        <dbReference type="ChEBI" id="CHEBI:49883"/>
    </ligand>
</feature>
<proteinExistence type="inferred from homology"/>
<comment type="cofactor">
    <cofactor evidence="7">
        <name>[4Fe-4S] cluster</name>
        <dbReference type="ChEBI" id="CHEBI:49883"/>
    </cofactor>
    <text evidence="7">Binds 1 [4Fe-4S] cluster.</text>
</comment>
<dbReference type="FunFam" id="3.20.20.20:FF:000001">
    <property type="entry name" value="4-hydroxy-3-methylbut-2-en-1-yl diphosphate synthase (flavodoxin)"/>
    <property type="match status" value="1"/>
</dbReference>
<evidence type="ECO:0000256" key="5">
    <source>
        <dbReference type="ARBA" id="ARBA00023014"/>
    </source>
</evidence>
<dbReference type="AlphaFoldDB" id="A0A1L8D087"/>
<dbReference type="InterPro" id="IPR058578">
    <property type="entry name" value="IspG_TIM"/>
</dbReference>
<comment type="function">
    <text evidence="7">Converts 2C-methyl-D-erythritol 2,4-cyclodiphosphate (ME-2,4cPP) into 1-hydroxy-2-methyl-2-(E)-butenyl 4-diphosphate.</text>
</comment>
<dbReference type="SUPFAM" id="SSF56014">
    <property type="entry name" value="Nitrite and sulphite reductase 4Fe-4S domain-like"/>
    <property type="match status" value="1"/>
</dbReference>
<dbReference type="NCBIfam" id="NF001540">
    <property type="entry name" value="PRK00366.1"/>
    <property type="match status" value="1"/>
</dbReference>
<sequence length="355" mass="38719">MLLPRRKTKTIFIGPVPVGGDAPITVQSMTNTDTRDWQKTLRQINRLKKAGCELVRVAVPDQEAARALKLIVEKSPLPVIADIHFDYKLALMALEAGVHGLRLNPGNIGSAEKVRLIVREAKNRRVPIRIGVNAGSLEKKLMEKYGGITPEAMVESALHHVGILEDMDFDLIKISLKASDIPLMLAAYRLLAKKVDYPFHIGVTEAGPRSTGIIKSAVGIGALLAEGIGDTLRVSLTADPVEEVKIGFQILKALGLREYGAEVISCPTCGRTQVDIIKIAREVEKFAQNVKKPLKIAVMGCVVNGPGEAREADIGIAGGRGEALLFKKGKVVKKIREEEILRVLKEEIKKLEEEV</sequence>
<dbReference type="EMBL" id="BDJL01000008">
    <property type="protein sequence ID" value="GAV24547.1"/>
    <property type="molecule type" value="Genomic_DNA"/>
</dbReference>
<dbReference type="InterPro" id="IPR045854">
    <property type="entry name" value="NO2/SO3_Rdtase_4Fe4S_sf"/>
</dbReference>
<dbReference type="InterPro" id="IPR058579">
    <property type="entry name" value="IspG_C"/>
</dbReference>
<dbReference type="InterPro" id="IPR016425">
    <property type="entry name" value="IspG_bac"/>
</dbReference>
<protein>
    <recommendedName>
        <fullName evidence="7">4-hydroxy-3-methylbut-2-en-1-yl diphosphate synthase (flavodoxin)</fullName>
        <ecNumber evidence="7">1.17.7.3</ecNumber>
    </recommendedName>
    <alternativeName>
        <fullName evidence="7">1-hydroxy-2-methyl-2-(E)-butenyl 4-diphosphate synthase</fullName>
    </alternativeName>
</protein>
<evidence type="ECO:0000256" key="6">
    <source>
        <dbReference type="ARBA" id="ARBA00023229"/>
    </source>
</evidence>
<dbReference type="EC" id="1.17.7.3" evidence="7"/>
<name>A0A1L8D087_9THEO</name>
<dbReference type="InterPro" id="IPR011005">
    <property type="entry name" value="Dihydropteroate_synth-like_sf"/>
</dbReference>
<dbReference type="GO" id="GO:0046429">
    <property type="term" value="F:4-hydroxy-3-methylbut-2-en-1-yl diphosphate synthase activity (ferredoxin)"/>
    <property type="evidence" value="ECO:0007669"/>
    <property type="project" value="UniProtKB-UniRule"/>
</dbReference>
<keyword evidence="11" id="KW-1185">Reference proteome</keyword>
<evidence type="ECO:0000259" key="8">
    <source>
        <dbReference type="Pfam" id="PF04551"/>
    </source>
</evidence>
<dbReference type="PIRSF" id="PIRSF004640">
    <property type="entry name" value="IspG"/>
    <property type="match status" value="1"/>
</dbReference>